<gene>
    <name evidence="1" type="ORF">OW729_10915</name>
</gene>
<protein>
    <submittedName>
        <fullName evidence="1">Uncharacterized protein</fullName>
    </submittedName>
</protein>
<evidence type="ECO:0000313" key="1">
    <source>
        <dbReference type="EMBL" id="MCY6959115.1"/>
    </source>
</evidence>
<proteinExistence type="predicted"/>
<dbReference type="Proteomes" id="UP001144612">
    <property type="component" value="Unassembled WGS sequence"/>
</dbReference>
<accession>A0ABT4D9W9</accession>
<evidence type="ECO:0000313" key="2">
    <source>
        <dbReference type="Proteomes" id="UP001144612"/>
    </source>
</evidence>
<dbReference type="EMBL" id="JAPQFJ010000010">
    <property type="protein sequence ID" value="MCY6959115.1"/>
    <property type="molecule type" value="Genomic_DNA"/>
</dbReference>
<keyword evidence="2" id="KW-1185">Reference proteome</keyword>
<reference evidence="1" key="1">
    <citation type="submission" date="2022-12" db="EMBL/GenBank/DDBJ databases">
        <title>Clostridium sp. nov., isolated from industrial wastewater.</title>
        <authorList>
            <person name="Jiayan W."/>
        </authorList>
    </citation>
    <scope>NUCLEOTIDE SEQUENCE</scope>
    <source>
        <strain evidence="1">ZC22-4</strain>
    </source>
</reference>
<comment type="caution">
    <text evidence="1">The sequence shown here is derived from an EMBL/GenBank/DDBJ whole genome shotgun (WGS) entry which is preliminary data.</text>
</comment>
<sequence length="44" mass="4806">MLIKLEENIYNPNMKSIGIGCVHEPPIAKEHLNGSLGVFIVTGK</sequence>
<name>A0ABT4D9W9_9CLOT</name>
<organism evidence="1 2">
    <name type="scientific">Clostridium brassicae</name>
    <dbReference type="NCBI Taxonomy" id="2999072"/>
    <lineage>
        <taxon>Bacteria</taxon>
        <taxon>Bacillati</taxon>
        <taxon>Bacillota</taxon>
        <taxon>Clostridia</taxon>
        <taxon>Eubacteriales</taxon>
        <taxon>Clostridiaceae</taxon>
        <taxon>Clostridium</taxon>
    </lineage>
</organism>
<dbReference type="RefSeq" id="WP_268061537.1">
    <property type="nucleotide sequence ID" value="NZ_JAPQFJ010000010.1"/>
</dbReference>